<name>A0AAD3P076_9RHOB</name>
<proteinExistence type="inferred from homology"/>
<reference evidence="3" key="1">
    <citation type="journal article" date="2014" name="Int. J. Syst. Evol. Microbiol.">
        <title>Complete genome sequence of Corynebacterium casei LMG S-19264T (=DSM 44701T), isolated from a smear-ripened cheese.</title>
        <authorList>
            <consortium name="US DOE Joint Genome Institute (JGI-PGF)"/>
            <person name="Walter F."/>
            <person name="Albersmeier A."/>
            <person name="Kalinowski J."/>
            <person name="Ruckert C."/>
        </authorList>
    </citation>
    <scope>NUCLEOTIDE SEQUENCE</scope>
    <source>
        <strain evidence="3">VKM B-2222</strain>
    </source>
</reference>
<comment type="caution">
    <text evidence="3">The sequence shown here is derived from an EMBL/GenBank/DDBJ whole genome shotgun (WGS) entry which is preliminary data.</text>
</comment>
<protein>
    <submittedName>
        <fullName evidence="3">Dehydratase</fullName>
    </submittedName>
</protein>
<dbReference type="InterPro" id="IPR029045">
    <property type="entry name" value="ClpP/crotonase-like_dom_sf"/>
</dbReference>
<keyword evidence="2" id="KW-0456">Lyase</keyword>
<dbReference type="PANTHER" id="PTHR11941">
    <property type="entry name" value="ENOYL-COA HYDRATASE-RELATED"/>
    <property type="match status" value="1"/>
</dbReference>
<organism evidence="3 4">
    <name type="scientific">Paracoccus kondratievae</name>
    <dbReference type="NCBI Taxonomy" id="135740"/>
    <lineage>
        <taxon>Bacteria</taxon>
        <taxon>Pseudomonadati</taxon>
        <taxon>Pseudomonadota</taxon>
        <taxon>Alphaproteobacteria</taxon>
        <taxon>Rhodobacterales</taxon>
        <taxon>Paracoccaceae</taxon>
        <taxon>Paracoccus</taxon>
    </lineage>
</organism>
<accession>A0AAD3P076</accession>
<dbReference type="Gene3D" id="1.10.12.10">
    <property type="entry name" value="Lyase 2-enoyl-coa Hydratase, Chain A, domain 2"/>
    <property type="match status" value="1"/>
</dbReference>
<evidence type="ECO:0000313" key="4">
    <source>
        <dbReference type="Proteomes" id="UP001143349"/>
    </source>
</evidence>
<sequence>MSEDQRLDLRIEADIARLTIRRPDKLNALDAEMVDGLLPLCRRIERSDARVVILTGEGGRSFCAGGDIAAWSQLSPEDFSRRWLRDGHAAFDALARLIQPVIAVLNGHCLGGGLELAACADYRLAEAHVRIGLPETSLGVIPGWSGTQRAVRRFGAGTVRRMALFGEVFGAEEAQRLGLVDQVVPTGTGMAAAGVLAARVIARAPRATEITKMLLNAAEGEERERVLEALAGSVAAASGDLREGLAAFREKRSARFEATGRGEKLE</sequence>
<dbReference type="RefSeq" id="WP_152368248.1">
    <property type="nucleotide sequence ID" value="NZ_BSFH01000029.1"/>
</dbReference>
<evidence type="ECO:0000256" key="1">
    <source>
        <dbReference type="ARBA" id="ARBA00005254"/>
    </source>
</evidence>
<dbReference type="InterPro" id="IPR014748">
    <property type="entry name" value="Enoyl-CoA_hydra_C"/>
</dbReference>
<dbReference type="SUPFAM" id="SSF52096">
    <property type="entry name" value="ClpP/crotonase"/>
    <property type="match status" value="1"/>
</dbReference>
<dbReference type="Gene3D" id="3.90.226.10">
    <property type="entry name" value="2-enoyl-CoA Hydratase, Chain A, domain 1"/>
    <property type="match status" value="1"/>
</dbReference>
<dbReference type="PANTHER" id="PTHR11941:SF54">
    <property type="entry name" value="ENOYL-COA HYDRATASE, MITOCHONDRIAL"/>
    <property type="match status" value="1"/>
</dbReference>
<dbReference type="Proteomes" id="UP001143349">
    <property type="component" value="Unassembled WGS sequence"/>
</dbReference>
<dbReference type="CDD" id="cd06558">
    <property type="entry name" value="crotonase-like"/>
    <property type="match status" value="1"/>
</dbReference>
<dbReference type="Pfam" id="PF00378">
    <property type="entry name" value="ECH_1"/>
    <property type="match status" value="1"/>
</dbReference>
<evidence type="ECO:0000313" key="3">
    <source>
        <dbReference type="EMBL" id="GLK64565.1"/>
    </source>
</evidence>
<dbReference type="AlphaFoldDB" id="A0AAD3P076"/>
<dbReference type="InterPro" id="IPR001753">
    <property type="entry name" value="Enoyl-CoA_hydra/iso"/>
</dbReference>
<dbReference type="EMBL" id="BSFH01000029">
    <property type="protein sequence ID" value="GLK64565.1"/>
    <property type="molecule type" value="Genomic_DNA"/>
</dbReference>
<gene>
    <name evidence="3" type="ORF">GCM10017635_20360</name>
</gene>
<reference evidence="3" key="2">
    <citation type="submission" date="2023-01" db="EMBL/GenBank/DDBJ databases">
        <authorList>
            <person name="Sun Q."/>
            <person name="Evtushenko L."/>
        </authorList>
    </citation>
    <scope>NUCLEOTIDE SEQUENCE</scope>
    <source>
        <strain evidence="3">VKM B-2222</strain>
    </source>
</reference>
<dbReference type="GO" id="GO:0006635">
    <property type="term" value="P:fatty acid beta-oxidation"/>
    <property type="evidence" value="ECO:0007669"/>
    <property type="project" value="TreeGrafter"/>
</dbReference>
<keyword evidence="4" id="KW-1185">Reference proteome</keyword>
<dbReference type="GO" id="GO:0016829">
    <property type="term" value="F:lyase activity"/>
    <property type="evidence" value="ECO:0007669"/>
    <property type="project" value="UniProtKB-KW"/>
</dbReference>
<evidence type="ECO:0000256" key="2">
    <source>
        <dbReference type="ARBA" id="ARBA00023239"/>
    </source>
</evidence>
<comment type="similarity">
    <text evidence="1">Belongs to the enoyl-CoA hydratase/isomerase family.</text>
</comment>